<dbReference type="AlphaFoldDB" id="A0A7X0MUB3"/>
<comment type="caution">
    <text evidence="5">The sequence shown here is derived from an EMBL/GenBank/DDBJ whole genome shotgun (WGS) entry which is preliminary data.</text>
</comment>
<dbReference type="CDD" id="cd06661">
    <property type="entry name" value="GGCT_like"/>
    <property type="match status" value="1"/>
</dbReference>
<evidence type="ECO:0000259" key="4">
    <source>
        <dbReference type="Pfam" id="PF06094"/>
    </source>
</evidence>
<proteinExistence type="inferred from homology"/>
<dbReference type="Pfam" id="PF06094">
    <property type="entry name" value="GGACT"/>
    <property type="match status" value="1"/>
</dbReference>
<dbReference type="SUPFAM" id="SSF110857">
    <property type="entry name" value="Gamma-glutamyl cyclotransferase-like"/>
    <property type="match status" value="1"/>
</dbReference>
<keyword evidence="5" id="KW-0808">Transferase</keyword>
<evidence type="ECO:0000256" key="3">
    <source>
        <dbReference type="RuleBase" id="RU367036"/>
    </source>
</evidence>
<evidence type="ECO:0000313" key="5">
    <source>
        <dbReference type="EMBL" id="MBB6510125.1"/>
    </source>
</evidence>
<evidence type="ECO:0000313" key="6">
    <source>
        <dbReference type="Proteomes" id="UP000585437"/>
    </source>
</evidence>
<organism evidence="5 6">
    <name type="scientific">Rhizobium soli</name>
    <dbReference type="NCBI Taxonomy" id="424798"/>
    <lineage>
        <taxon>Bacteria</taxon>
        <taxon>Pseudomonadati</taxon>
        <taxon>Pseudomonadota</taxon>
        <taxon>Alphaproteobacteria</taxon>
        <taxon>Hyphomicrobiales</taxon>
        <taxon>Rhizobiaceae</taxon>
        <taxon>Rhizobium/Agrobacterium group</taxon>
        <taxon>Rhizobium</taxon>
    </lineage>
</organism>
<dbReference type="PANTHER" id="PTHR12510:SF4">
    <property type="entry name" value="GAMMA-GLUTAMYLAMINECYCLOTRANSFERASE"/>
    <property type="match status" value="1"/>
</dbReference>
<dbReference type="GO" id="GO:0005829">
    <property type="term" value="C:cytosol"/>
    <property type="evidence" value="ECO:0007669"/>
    <property type="project" value="TreeGrafter"/>
</dbReference>
<reference evidence="5 6" key="1">
    <citation type="submission" date="2020-08" db="EMBL/GenBank/DDBJ databases">
        <title>The Agave Microbiome: Exploring the role of microbial communities in plant adaptations to desert environments.</title>
        <authorList>
            <person name="Partida-Martinez L.P."/>
        </authorList>
    </citation>
    <scope>NUCLEOTIDE SEQUENCE [LARGE SCALE GENOMIC DNA]</scope>
    <source>
        <strain evidence="5 6">AS3.12</strain>
    </source>
</reference>
<evidence type="ECO:0000256" key="2">
    <source>
        <dbReference type="PIRSR" id="PIRSR639126-1"/>
    </source>
</evidence>
<sequence>MKVFIYGTLKRGFALHDKGLGNSEYIGDVVTVEPYPLLIAAPFYGPMMLEQPGTGLQVTGELFEVPENDLPVLDKLEDVGEEGSFRAMLKVQASGGGLVHDALVFLKDENWLDPIHSGFLSAYNDRRFIPPWDR</sequence>
<dbReference type="InterPro" id="IPR036568">
    <property type="entry name" value="GGCT-like_sf"/>
</dbReference>
<dbReference type="InterPro" id="IPR039126">
    <property type="entry name" value="GGACT"/>
</dbReference>
<dbReference type="InterPro" id="IPR013024">
    <property type="entry name" value="GGCT-like"/>
</dbReference>
<comment type="similarity">
    <text evidence="1 3">Belongs to the gamma-glutamylcyclotransferase family.</text>
</comment>
<gene>
    <name evidence="5" type="ORF">F4695_003511</name>
</gene>
<dbReference type="GO" id="GO:0016746">
    <property type="term" value="F:acyltransferase activity"/>
    <property type="evidence" value="ECO:0007669"/>
    <property type="project" value="UniProtKB-KW"/>
</dbReference>
<keyword evidence="6" id="KW-1185">Reference proteome</keyword>
<feature type="domain" description="Gamma-glutamylcyclotransferase AIG2-like" evidence="4">
    <location>
        <begin position="3"/>
        <end position="117"/>
    </location>
</feature>
<dbReference type="PANTHER" id="PTHR12510">
    <property type="entry name" value="TROPONIN C-AKIN-1 PROTEIN"/>
    <property type="match status" value="1"/>
</dbReference>
<feature type="active site" description="Proton acceptor" evidence="2">
    <location>
        <position position="77"/>
    </location>
</feature>
<dbReference type="Proteomes" id="UP000585437">
    <property type="component" value="Unassembled WGS sequence"/>
</dbReference>
<dbReference type="InterPro" id="IPR009288">
    <property type="entry name" value="AIG2-like_dom"/>
</dbReference>
<name>A0A7X0MUB3_9HYPH</name>
<evidence type="ECO:0000256" key="1">
    <source>
        <dbReference type="ARBA" id="ARBA00008861"/>
    </source>
</evidence>
<keyword evidence="5" id="KW-0012">Acyltransferase</keyword>
<dbReference type="GO" id="GO:0061929">
    <property type="term" value="F:gamma-glutamylaminecyclotransferase activity"/>
    <property type="evidence" value="ECO:0007669"/>
    <property type="project" value="InterPro"/>
</dbReference>
<dbReference type="EMBL" id="JACHBU010000007">
    <property type="protein sequence ID" value="MBB6510125.1"/>
    <property type="molecule type" value="Genomic_DNA"/>
</dbReference>
<dbReference type="Gene3D" id="3.10.490.10">
    <property type="entry name" value="Gamma-glutamyl cyclotransferase-like"/>
    <property type="match status" value="1"/>
</dbReference>
<dbReference type="RefSeq" id="WP_062459546.1">
    <property type="nucleotide sequence ID" value="NZ_JACHBU010000007.1"/>
</dbReference>
<protein>
    <recommendedName>
        <fullName evidence="3">Gamma-glutamylcyclotransferase family protein</fullName>
    </recommendedName>
</protein>
<accession>A0A7X0MUB3</accession>